<dbReference type="RefSeq" id="XP_012548877.1">
    <property type="nucleotide sequence ID" value="XM_012693423.4"/>
</dbReference>
<dbReference type="Gene3D" id="3.15.10.30">
    <property type="entry name" value="Haemolymph juvenile hormone binding protein"/>
    <property type="match status" value="1"/>
</dbReference>
<sequence>MRFVCIFVAALGLAAAYPKNDVVGANAIIQFLENPDEGESLDFEALILSMLERFRQTMITGSETLPVLDPFQLDRLSVDDQTIPLPGLRMTLEDLEVRKLSTFEINSLTFDIISVLRGLFGLSIDGEVPVIALDAGKYDLSVTALGFTIYGNGEAKIRVIRPRIKATLLIHLNIREGMALNLQEADVAISLEGFQTEITGIFNDPVLSEFVSRFLGNLVPELLEVFETEINEIVTDIFFEIAQDIIKDLDLGGILG</sequence>
<protein>
    <recommendedName>
        <fullName evidence="4">Hemolymph juvenile hormone binding protein</fullName>
    </recommendedName>
</protein>
<name>A0A8R2GA33_BOMMO</name>
<dbReference type="InterPro" id="IPR010562">
    <property type="entry name" value="Haemolymph_juvenile_hormone-bd"/>
</dbReference>
<dbReference type="EnsemblMetazoa" id="XM_012693423.3">
    <property type="protein sequence ID" value="XP_012548877.1"/>
    <property type="gene ID" value="LOC101740352"/>
</dbReference>
<dbReference type="PANTHER" id="PTHR11008">
    <property type="entry name" value="PROTEIN TAKEOUT-LIKE PROTEIN"/>
    <property type="match status" value="1"/>
</dbReference>
<evidence type="ECO:0000256" key="1">
    <source>
        <dbReference type="SAM" id="SignalP"/>
    </source>
</evidence>
<accession>A0A8R2GA33</accession>
<proteinExistence type="predicted"/>
<dbReference type="InterPro" id="IPR038606">
    <property type="entry name" value="To_sf"/>
</dbReference>
<dbReference type="RefSeq" id="XP_062528717.1">
    <property type="nucleotide sequence ID" value="XM_062672733.1"/>
</dbReference>
<organism evidence="2 3">
    <name type="scientific">Bombyx mori</name>
    <name type="common">Silk moth</name>
    <dbReference type="NCBI Taxonomy" id="7091"/>
    <lineage>
        <taxon>Eukaryota</taxon>
        <taxon>Metazoa</taxon>
        <taxon>Ecdysozoa</taxon>
        <taxon>Arthropoda</taxon>
        <taxon>Hexapoda</taxon>
        <taxon>Insecta</taxon>
        <taxon>Pterygota</taxon>
        <taxon>Neoptera</taxon>
        <taxon>Endopterygota</taxon>
        <taxon>Lepidoptera</taxon>
        <taxon>Glossata</taxon>
        <taxon>Ditrysia</taxon>
        <taxon>Bombycoidea</taxon>
        <taxon>Bombycidae</taxon>
        <taxon>Bombycinae</taxon>
        <taxon>Bombyx</taxon>
    </lineage>
</organism>
<dbReference type="KEGG" id="bmor:101740352"/>
<keyword evidence="1" id="KW-0732">Signal</keyword>
<dbReference type="PANTHER" id="PTHR11008:SF9">
    <property type="entry name" value="PROTEIN TAKEOUT-LIKE PROTEIN"/>
    <property type="match status" value="1"/>
</dbReference>
<evidence type="ECO:0008006" key="4">
    <source>
        <dbReference type="Google" id="ProtNLM"/>
    </source>
</evidence>
<reference evidence="3" key="1">
    <citation type="journal article" date="2008" name="Insect Biochem. Mol. Biol.">
        <title>The genome of a lepidopteran model insect, the silkworm Bombyx mori.</title>
        <authorList>
            <consortium name="International Silkworm Genome Consortium"/>
        </authorList>
    </citation>
    <scope>NUCLEOTIDE SEQUENCE [LARGE SCALE GENOMIC DNA]</scope>
    <source>
        <strain evidence="3">p50T</strain>
    </source>
</reference>
<dbReference type="Pfam" id="PF06585">
    <property type="entry name" value="JHBP"/>
    <property type="match status" value="1"/>
</dbReference>
<keyword evidence="3" id="KW-1185">Reference proteome</keyword>
<dbReference type="OrthoDB" id="6380971at2759"/>
<reference evidence="2" key="2">
    <citation type="submission" date="2022-06" db="UniProtKB">
        <authorList>
            <consortium name="EnsemblMetazoa"/>
        </authorList>
    </citation>
    <scope>IDENTIFICATION</scope>
    <source>
        <strain evidence="2">p50T (Dazao)</strain>
    </source>
</reference>
<dbReference type="Proteomes" id="UP000005204">
    <property type="component" value="Unassembled WGS sequence"/>
</dbReference>
<dbReference type="RefSeq" id="XP_062528718.1">
    <property type="nucleotide sequence ID" value="XM_062672734.1"/>
</dbReference>
<evidence type="ECO:0000313" key="3">
    <source>
        <dbReference type="Proteomes" id="UP000005204"/>
    </source>
</evidence>
<evidence type="ECO:0000313" key="2">
    <source>
        <dbReference type="EnsemblMetazoa" id="XP_012548877.1"/>
    </source>
</evidence>
<feature type="chain" id="PRO_5035925956" description="Hemolymph juvenile hormone binding protein" evidence="1">
    <location>
        <begin position="17"/>
        <end position="256"/>
    </location>
</feature>
<dbReference type="GeneID" id="101740352"/>
<feature type="signal peptide" evidence="1">
    <location>
        <begin position="1"/>
        <end position="16"/>
    </location>
</feature>
<dbReference type="SMART" id="SM00700">
    <property type="entry name" value="JHBP"/>
    <property type="match status" value="1"/>
</dbReference>
<dbReference type="AlphaFoldDB" id="A0A8R2GA33"/>